<dbReference type="GO" id="GO:0043709">
    <property type="term" value="P:cell adhesion involved in single-species biofilm formation"/>
    <property type="evidence" value="ECO:0007669"/>
    <property type="project" value="TreeGrafter"/>
</dbReference>
<dbReference type="PANTHER" id="PTHR45138:SF9">
    <property type="entry name" value="DIGUANYLATE CYCLASE DGCM-RELATED"/>
    <property type="match status" value="1"/>
</dbReference>
<evidence type="ECO:0000313" key="5">
    <source>
        <dbReference type="EMBL" id="KFN42457.1"/>
    </source>
</evidence>
<dbReference type="InterPro" id="IPR029016">
    <property type="entry name" value="GAF-like_dom_sf"/>
</dbReference>
<dbReference type="eggNOG" id="COG3706">
    <property type="taxonomic scope" value="Bacteria"/>
</dbReference>
<keyword evidence="6" id="KW-1185">Reference proteome</keyword>
<evidence type="ECO:0000256" key="1">
    <source>
        <dbReference type="ARBA" id="ARBA00001946"/>
    </source>
</evidence>
<dbReference type="InterPro" id="IPR029787">
    <property type="entry name" value="Nucleotide_cyclase"/>
</dbReference>
<dbReference type="GO" id="GO:1902201">
    <property type="term" value="P:negative regulation of bacterial-type flagellum-dependent cell motility"/>
    <property type="evidence" value="ECO:0007669"/>
    <property type="project" value="TreeGrafter"/>
</dbReference>
<dbReference type="SUPFAM" id="SSF55781">
    <property type="entry name" value="GAF domain-like"/>
    <property type="match status" value="1"/>
</dbReference>
<dbReference type="SUPFAM" id="SSF55073">
    <property type="entry name" value="Nucleotide cyclase"/>
    <property type="match status" value="1"/>
</dbReference>
<dbReference type="PANTHER" id="PTHR45138">
    <property type="entry name" value="REGULATORY COMPONENTS OF SENSORY TRANSDUCTION SYSTEM"/>
    <property type="match status" value="1"/>
</dbReference>
<dbReference type="OrthoDB" id="9803824at2"/>
<comment type="cofactor">
    <cofactor evidence="1">
        <name>Mg(2+)</name>
        <dbReference type="ChEBI" id="CHEBI:18420"/>
    </cofactor>
</comment>
<dbReference type="Pfam" id="PF13185">
    <property type="entry name" value="GAF_2"/>
    <property type="match status" value="1"/>
</dbReference>
<evidence type="ECO:0000313" key="6">
    <source>
        <dbReference type="Proteomes" id="UP000029385"/>
    </source>
</evidence>
<comment type="catalytic activity">
    <reaction evidence="3">
        <text>2 GTP = 3',3'-c-di-GMP + 2 diphosphate</text>
        <dbReference type="Rhea" id="RHEA:24898"/>
        <dbReference type="ChEBI" id="CHEBI:33019"/>
        <dbReference type="ChEBI" id="CHEBI:37565"/>
        <dbReference type="ChEBI" id="CHEBI:58805"/>
        <dbReference type="EC" id="2.7.7.65"/>
    </reaction>
</comment>
<dbReference type="RefSeq" id="WP_022970430.1">
    <property type="nucleotide sequence ID" value="NZ_ATVD01000007.1"/>
</dbReference>
<dbReference type="Gene3D" id="3.30.70.270">
    <property type="match status" value="1"/>
</dbReference>
<dbReference type="Pfam" id="PF00990">
    <property type="entry name" value="GGDEF"/>
    <property type="match status" value="1"/>
</dbReference>
<dbReference type="CDD" id="cd01949">
    <property type="entry name" value="GGDEF"/>
    <property type="match status" value="1"/>
</dbReference>
<dbReference type="InterPro" id="IPR003018">
    <property type="entry name" value="GAF"/>
</dbReference>
<dbReference type="NCBIfam" id="TIGR00254">
    <property type="entry name" value="GGDEF"/>
    <property type="match status" value="1"/>
</dbReference>
<comment type="caution">
    <text evidence="5">The sequence shown here is derived from an EMBL/GenBank/DDBJ whole genome shotgun (WGS) entry which is preliminary data.</text>
</comment>
<evidence type="ECO:0000256" key="3">
    <source>
        <dbReference type="ARBA" id="ARBA00034247"/>
    </source>
</evidence>
<organism evidence="5 6">
    <name type="scientific">Arenimonas oryziterrae DSM 21050 = YC6267</name>
    <dbReference type="NCBI Taxonomy" id="1121015"/>
    <lineage>
        <taxon>Bacteria</taxon>
        <taxon>Pseudomonadati</taxon>
        <taxon>Pseudomonadota</taxon>
        <taxon>Gammaproteobacteria</taxon>
        <taxon>Lysobacterales</taxon>
        <taxon>Lysobacteraceae</taxon>
        <taxon>Arenimonas</taxon>
    </lineage>
</organism>
<reference evidence="5 6" key="1">
    <citation type="submission" date="2013-09" db="EMBL/GenBank/DDBJ databases">
        <title>Genome sequencing of Arenimonas oryziterrae.</title>
        <authorList>
            <person name="Chen F."/>
            <person name="Wang G."/>
        </authorList>
    </citation>
    <scope>NUCLEOTIDE SEQUENCE [LARGE SCALE GENOMIC DNA]</scope>
    <source>
        <strain evidence="5 6">YC6267</strain>
    </source>
</reference>
<sequence length="357" mass="37843">MAVELRIDEAAALRQLMTLNRIARIAVQDLALQPMLQRIVDALKEEFGWEFVACATIDRERDEFVCEAVAGALESEVKVGYRRALGTGVVGQCASTGVTMDIDDARNHPAVIDTLHGTGSELCVPVVHNGEVLAVLNAESRRIGAFRGQRALLETVADQIAGILRAANLFGQLQRANAQLREAYAVLEDLSQNDSLTGVGNRRSFDGWIAQAIDDAAVTHTSLALLLIDIDHFKAFNDGYGHLAGDACLQQVAGLLAYVLEDGDALLARYGGEEFVVILAGAGVEEAARLAERLRLAVEARDIAHRHVGAGRVTISVGVAGCVPAPGATADALIAPADAALYQAKHAGRNRVAIASA</sequence>
<feature type="domain" description="GGDEF" evidence="4">
    <location>
        <begin position="221"/>
        <end position="357"/>
    </location>
</feature>
<dbReference type="GO" id="GO:0052621">
    <property type="term" value="F:diguanylate cyclase activity"/>
    <property type="evidence" value="ECO:0007669"/>
    <property type="project" value="UniProtKB-EC"/>
</dbReference>
<dbReference type="PROSITE" id="PS50887">
    <property type="entry name" value="GGDEF"/>
    <property type="match status" value="1"/>
</dbReference>
<dbReference type="AlphaFoldDB" id="A0A091ATI1"/>
<evidence type="ECO:0000256" key="2">
    <source>
        <dbReference type="ARBA" id="ARBA00012528"/>
    </source>
</evidence>
<accession>A0A091ATI1</accession>
<protein>
    <recommendedName>
        <fullName evidence="2">diguanylate cyclase</fullName>
        <ecNumber evidence="2">2.7.7.65</ecNumber>
    </recommendedName>
</protein>
<dbReference type="FunFam" id="3.30.70.270:FF:000001">
    <property type="entry name" value="Diguanylate cyclase domain protein"/>
    <property type="match status" value="1"/>
</dbReference>
<dbReference type="EC" id="2.7.7.65" evidence="2"/>
<proteinExistence type="predicted"/>
<dbReference type="SMART" id="SM00267">
    <property type="entry name" value="GGDEF"/>
    <property type="match status" value="1"/>
</dbReference>
<dbReference type="EMBL" id="AVCI01000010">
    <property type="protein sequence ID" value="KFN42457.1"/>
    <property type="molecule type" value="Genomic_DNA"/>
</dbReference>
<evidence type="ECO:0000259" key="4">
    <source>
        <dbReference type="PROSITE" id="PS50887"/>
    </source>
</evidence>
<dbReference type="PATRIC" id="fig|1121015.4.peg.2262"/>
<dbReference type="InterPro" id="IPR000160">
    <property type="entry name" value="GGDEF_dom"/>
</dbReference>
<dbReference type="InterPro" id="IPR043128">
    <property type="entry name" value="Rev_trsase/Diguanyl_cyclase"/>
</dbReference>
<name>A0A091ATI1_9GAMM</name>
<dbReference type="STRING" id="1121015.GCA_000420545_02842"/>
<dbReference type="SMART" id="SM00065">
    <property type="entry name" value="GAF"/>
    <property type="match status" value="1"/>
</dbReference>
<dbReference type="Gene3D" id="3.30.450.40">
    <property type="match status" value="1"/>
</dbReference>
<dbReference type="InterPro" id="IPR050469">
    <property type="entry name" value="Diguanylate_Cyclase"/>
</dbReference>
<gene>
    <name evidence="5" type="ORF">N789_13960</name>
</gene>
<dbReference type="GO" id="GO:0005886">
    <property type="term" value="C:plasma membrane"/>
    <property type="evidence" value="ECO:0007669"/>
    <property type="project" value="TreeGrafter"/>
</dbReference>
<dbReference type="Proteomes" id="UP000029385">
    <property type="component" value="Unassembled WGS sequence"/>
</dbReference>